<evidence type="ECO:0000313" key="9">
    <source>
        <dbReference type="Ensembl" id="ENSOMYP00000133477.1"/>
    </source>
</evidence>
<protein>
    <recommendedName>
        <fullName evidence="3">Meteorin-like protein</fullName>
    </recommendedName>
</protein>
<gene>
    <name evidence="9" type="primary">LOC118940266</name>
</gene>
<name>A0A8K9XJI1_ONCMY</name>
<dbReference type="PANTHER" id="PTHR28593:SF1">
    <property type="entry name" value="METEORIN-LIKE PROTEIN"/>
    <property type="match status" value="1"/>
</dbReference>
<accession>A0A8K9XJI1</accession>
<dbReference type="AlphaFoldDB" id="A0A8K9XJI1"/>
<organism evidence="9 10">
    <name type="scientific">Oncorhynchus mykiss</name>
    <name type="common">Rainbow trout</name>
    <name type="synonym">Salmo gairdneri</name>
    <dbReference type="NCBI Taxonomy" id="8022"/>
    <lineage>
        <taxon>Eukaryota</taxon>
        <taxon>Metazoa</taxon>
        <taxon>Chordata</taxon>
        <taxon>Craniata</taxon>
        <taxon>Vertebrata</taxon>
        <taxon>Euteleostomi</taxon>
        <taxon>Actinopterygii</taxon>
        <taxon>Neopterygii</taxon>
        <taxon>Teleostei</taxon>
        <taxon>Protacanthopterygii</taxon>
        <taxon>Salmoniformes</taxon>
        <taxon>Salmonidae</taxon>
        <taxon>Salmoninae</taxon>
        <taxon>Oncorhynchus</taxon>
    </lineage>
</organism>
<dbReference type="PANTHER" id="PTHR28593">
    <property type="entry name" value="METEORIN-LIKE PROTEIN"/>
    <property type="match status" value="1"/>
</dbReference>
<keyword evidence="4" id="KW-0964">Secreted</keyword>
<evidence type="ECO:0000256" key="5">
    <source>
        <dbReference type="ARBA" id="ARBA00022702"/>
    </source>
</evidence>
<reference evidence="9" key="2">
    <citation type="submission" date="2025-08" db="UniProtKB">
        <authorList>
            <consortium name="Ensembl"/>
        </authorList>
    </citation>
    <scope>IDENTIFICATION</scope>
</reference>
<evidence type="ECO:0000256" key="7">
    <source>
        <dbReference type="ARBA" id="ARBA00023157"/>
    </source>
</evidence>
<evidence type="ECO:0000256" key="8">
    <source>
        <dbReference type="SAM" id="MobiDB-lite"/>
    </source>
</evidence>
<dbReference type="Ensembl" id="ENSOMYT00000137319.1">
    <property type="protein sequence ID" value="ENSOMYP00000133477.1"/>
    <property type="gene ID" value="ENSOMYG00000066855.1"/>
</dbReference>
<dbReference type="GO" id="GO:0005179">
    <property type="term" value="F:hormone activity"/>
    <property type="evidence" value="ECO:0007669"/>
    <property type="project" value="UniProtKB-KW"/>
</dbReference>
<keyword evidence="6" id="KW-0732">Signal</keyword>
<evidence type="ECO:0000256" key="3">
    <source>
        <dbReference type="ARBA" id="ARBA00016272"/>
    </source>
</evidence>
<evidence type="ECO:0000313" key="10">
    <source>
        <dbReference type="Proteomes" id="UP000694395"/>
    </source>
</evidence>
<feature type="region of interest" description="Disordered" evidence="8">
    <location>
        <begin position="17"/>
        <end position="40"/>
    </location>
</feature>
<dbReference type="GO" id="GO:0005615">
    <property type="term" value="C:extracellular space"/>
    <property type="evidence" value="ECO:0007669"/>
    <property type="project" value="TreeGrafter"/>
</dbReference>
<keyword evidence="10" id="KW-1185">Reference proteome</keyword>
<evidence type="ECO:0000256" key="2">
    <source>
        <dbReference type="ARBA" id="ARBA00005669"/>
    </source>
</evidence>
<keyword evidence="5" id="KW-0372">Hormone</keyword>
<comment type="subcellular location">
    <subcellularLocation>
        <location evidence="1">Secreted</location>
    </subcellularLocation>
</comment>
<dbReference type="InterPro" id="IPR051998">
    <property type="entry name" value="Meteorin-like"/>
</dbReference>
<keyword evidence="7" id="KW-1015">Disulfide bond</keyword>
<sequence length="370" mass="40600">MSNSSSVLWSPGKPFGTSVWPSSRRELSTNGNPSPYGMLGNRAGNYTAASVPPIRRRFERSATWTRIRSTKASTPMRSPRRGPSLRSLYCTTEMPLHPTSSVSSCGLTHESHSRDVEQVYLRCSQGSLEWLYPTGALIVNLRPNTEPTSGASSGLHACIKPQTDSRGSHLYLERAGQLRLLMSETEQAHGRVQCFSLTEGALFIEAVGQQDISKRITVFQYELVASHGPGAHLYPHLNTGTASCTPCTDDQILMAVCTSDFAGRGSIRGVDMPSSSDHSSVAVTLSRLFHQKSGVFSLDGARGKGWSGRLNTPLRCRLQPREKGEFLFTGAVRFGEAWLGCSPHYRHFLKLYRTALETGSNPCHMDMDTD</sequence>
<dbReference type="GO" id="GO:0097009">
    <property type="term" value="P:energy homeostasis"/>
    <property type="evidence" value="ECO:0007669"/>
    <property type="project" value="TreeGrafter"/>
</dbReference>
<proteinExistence type="inferred from homology"/>
<evidence type="ECO:0000256" key="4">
    <source>
        <dbReference type="ARBA" id="ARBA00022525"/>
    </source>
</evidence>
<dbReference type="GO" id="GO:0090336">
    <property type="term" value="P:positive regulation of brown fat cell differentiation"/>
    <property type="evidence" value="ECO:0007669"/>
    <property type="project" value="TreeGrafter"/>
</dbReference>
<reference evidence="9" key="1">
    <citation type="submission" date="2020-07" db="EMBL/GenBank/DDBJ databases">
        <title>A long reads based de novo assembly of the rainbow trout Arlee double haploid line genome.</title>
        <authorList>
            <person name="Gao G."/>
            <person name="Palti Y."/>
        </authorList>
    </citation>
    <scope>NUCLEOTIDE SEQUENCE [LARGE SCALE GENOMIC DNA]</scope>
</reference>
<comment type="similarity">
    <text evidence="2">Belongs to the meteorin family.</text>
</comment>
<dbReference type="GeneTree" id="ENSGT00390000006933"/>
<evidence type="ECO:0000256" key="6">
    <source>
        <dbReference type="ARBA" id="ARBA00022729"/>
    </source>
</evidence>
<dbReference type="Proteomes" id="UP000694395">
    <property type="component" value="Chromosome 17"/>
</dbReference>
<reference evidence="9" key="3">
    <citation type="submission" date="2025-09" db="UniProtKB">
        <authorList>
            <consortium name="Ensembl"/>
        </authorList>
    </citation>
    <scope>IDENTIFICATION</scope>
</reference>
<evidence type="ECO:0000256" key="1">
    <source>
        <dbReference type="ARBA" id="ARBA00004613"/>
    </source>
</evidence>